<accession>A0AAD6PR82</accession>
<dbReference type="AlphaFoldDB" id="A0AAD6PR82"/>
<organism evidence="2 3">
    <name type="scientific">Populus alba x Populus x berolinensis</name>
    <dbReference type="NCBI Taxonomy" id="444605"/>
    <lineage>
        <taxon>Eukaryota</taxon>
        <taxon>Viridiplantae</taxon>
        <taxon>Streptophyta</taxon>
        <taxon>Embryophyta</taxon>
        <taxon>Tracheophyta</taxon>
        <taxon>Spermatophyta</taxon>
        <taxon>Magnoliopsida</taxon>
        <taxon>eudicotyledons</taxon>
        <taxon>Gunneridae</taxon>
        <taxon>Pentapetalae</taxon>
        <taxon>rosids</taxon>
        <taxon>fabids</taxon>
        <taxon>Malpighiales</taxon>
        <taxon>Salicaceae</taxon>
        <taxon>Saliceae</taxon>
        <taxon>Populus</taxon>
    </lineage>
</organism>
<evidence type="ECO:0000256" key="1">
    <source>
        <dbReference type="SAM" id="Phobius"/>
    </source>
</evidence>
<keyword evidence="1" id="KW-0472">Membrane</keyword>
<keyword evidence="1" id="KW-0812">Transmembrane</keyword>
<comment type="caution">
    <text evidence="2">The sequence shown here is derived from an EMBL/GenBank/DDBJ whole genome shotgun (WGS) entry which is preliminary data.</text>
</comment>
<proteinExistence type="predicted"/>
<keyword evidence="3" id="KW-1185">Reference proteome</keyword>
<gene>
    <name evidence="2" type="ORF">NC653_039995</name>
</gene>
<evidence type="ECO:0000313" key="3">
    <source>
        <dbReference type="Proteomes" id="UP001164929"/>
    </source>
</evidence>
<reference evidence="2 3" key="1">
    <citation type="journal article" date="2023" name="Mol. Ecol. Resour.">
        <title>Chromosome-level genome assembly of a triploid poplar Populus alba 'Berolinensis'.</title>
        <authorList>
            <person name="Chen S."/>
            <person name="Yu Y."/>
            <person name="Wang X."/>
            <person name="Wang S."/>
            <person name="Zhang T."/>
            <person name="Zhou Y."/>
            <person name="He R."/>
            <person name="Meng N."/>
            <person name="Wang Y."/>
            <person name="Liu W."/>
            <person name="Liu Z."/>
            <person name="Liu J."/>
            <person name="Guo Q."/>
            <person name="Huang H."/>
            <person name="Sederoff R.R."/>
            <person name="Wang G."/>
            <person name="Qu G."/>
            <person name="Chen S."/>
        </authorList>
    </citation>
    <scope>NUCLEOTIDE SEQUENCE [LARGE SCALE GENOMIC DNA]</scope>
    <source>
        <strain evidence="2">SC-2020</strain>
    </source>
</reference>
<keyword evidence="1" id="KW-1133">Transmembrane helix</keyword>
<dbReference type="EMBL" id="JAQIZT010000018">
    <property type="protein sequence ID" value="KAJ6958213.1"/>
    <property type="molecule type" value="Genomic_DNA"/>
</dbReference>
<dbReference type="Proteomes" id="UP001164929">
    <property type="component" value="Chromosome 18"/>
</dbReference>
<name>A0AAD6PR82_9ROSI</name>
<protein>
    <submittedName>
        <fullName evidence="2">Uncharacterized protein</fullName>
    </submittedName>
</protein>
<feature type="transmembrane region" description="Helical" evidence="1">
    <location>
        <begin position="33"/>
        <end position="53"/>
    </location>
</feature>
<evidence type="ECO:0000313" key="2">
    <source>
        <dbReference type="EMBL" id="KAJ6958213.1"/>
    </source>
</evidence>
<sequence length="100" mass="11482">METCDYLMLLLMVDALLLQYRSVILLASIASTYLFYAVTLWECFYMGMFFIKIMKIILIAEVRSSQKHPSKRPYLLLLIAVLPNSHCCLGSEMFAACCLK</sequence>